<gene>
    <name evidence="1" type="ORF">FUA23_21950</name>
</gene>
<dbReference type="AlphaFoldDB" id="A0A5C7F322"/>
<organism evidence="1 2">
    <name type="scientific">Neolewinella aurantiaca</name>
    <dbReference type="NCBI Taxonomy" id="2602767"/>
    <lineage>
        <taxon>Bacteria</taxon>
        <taxon>Pseudomonadati</taxon>
        <taxon>Bacteroidota</taxon>
        <taxon>Saprospiria</taxon>
        <taxon>Saprospirales</taxon>
        <taxon>Lewinellaceae</taxon>
        <taxon>Neolewinella</taxon>
    </lineage>
</organism>
<dbReference type="PROSITE" id="PS51257">
    <property type="entry name" value="PROKAR_LIPOPROTEIN"/>
    <property type="match status" value="1"/>
</dbReference>
<name>A0A5C7F322_9BACT</name>
<evidence type="ECO:0000313" key="1">
    <source>
        <dbReference type="EMBL" id="TXF81584.1"/>
    </source>
</evidence>
<proteinExistence type="predicted"/>
<dbReference type="RefSeq" id="WP_147932925.1">
    <property type="nucleotide sequence ID" value="NZ_VOXD01000077.1"/>
</dbReference>
<evidence type="ECO:0000313" key="2">
    <source>
        <dbReference type="Proteomes" id="UP000321907"/>
    </source>
</evidence>
<dbReference type="OrthoDB" id="1110188at2"/>
<sequence>MKLIFVKFTVVVVLMLILACESERSSENGSIAVVEIDNSREHFISSPKLLAQNKIIIIPKAQTYQIGNFFTEFHSIGENLLLVDRRVSEVTCINEDGDLIWKPIPPSPGVDRYEVIGSVDVDKFNREIYIEERMSGKMDVFDFKGKYVRTIQKVASFIEAAVIGENKLLYDISYRPQGGVNIDSTGPMRFLFRDGESLRYTTPMLAAASYNSIPVNNNDRFNRINGKLQHRRPFGNVIYQIDDEANAKPVLSFSFARDFEFLAVSANPNVENTWQELFEKGFPLPSVFVFDEDKNRLYCNYQVGEDFYFSCVDNGKQIINPSKYYDLGGEYVRAPRIYSDGVFYQQMYRYEYEYIQAAFSDQLSKEDVQSGLEKLRTIKGDNDDVFIIATVFG</sequence>
<comment type="caution">
    <text evidence="1">The sequence shown here is derived from an EMBL/GenBank/DDBJ whole genome shotgun (WGS) entry which is preliminary data.</text>
</comment>
<protein>
    <submittedName>
        <fullName evidence="1">6-bladed beta-propeller</fullName>
    </submittedName>
</protein>
<dbReference type="Pfam" id="PF17170">
    <property type="entry name" value="DUF5128"/>
    <property type="match status" value="1"/>
</dbReference>
<dbReference type="Proteomes" id="UP000321907">
    <property type="component" value="Unassembled WGS sequence"/>
</dbReference>
<reference evidence="1 2" key="1">
    <citation type="submission" date="2019-08" db="EMBL/GenBank/DDBJ databases">
        <title>Lewinella sp. strain SSH13 Genome sequencing and assembly.</title>
        <authorList>
            <person name="Kim I."/>
        </authorList>
    </citation>
    <scope>NUCLEOTIDE SEQUENCE [LARGE SCALE GENOMIC DNA]</scope>
    <source>
        <strain evidence="1 2">SSH13</strain>
    </source>
</reference>
<accession>A0A5C7F322</accession>
<keyword evidence="2" id="KW-1185">Reference proteome</keyword>
<dbReference type="EMBL" id="VOXD01000077">
    <property type="protein sequence ID" value="TXF81584.1"/>
    <property type="molecule type" value="Genomic_DNA"/>
</dbReference>